<sequence>MERVRWVGDKGGIEQRVPSATGVDHSTTDHTTLATTTKKPVCGQLFLLTWLATYSSVCHEHYYRTINYLTAPAHHIYSCRGSIAAQKLLLRQQNTASKLTTSTTPPPPQPSAAAARSGTAAAVMPTCVSAVWEMLVEAEEAQLSRVQATNDRIREENEQLQDQIHDLQFHLQMKREIEGRRMRWLMSRHSHRLQGRMYHS</sequence>
<feature type="region of interest" description="Disordered" evidence="2">
    <location>
        <begin position="97"/>
        <end position="117"/>
    </location>
</feature>
<dbReference type="AlphaFoldDB" id="A0AAE1UFN3"/>
<evidence type="ECO:0000256" key="2">
    <source>
        <dbReference type="SAM" id="MobiDB-lite"/>
    </source>
</evidence>
<accession>A0AAE1UFN3</accession>
<organism evidence="3 4">
    <name type="scientific">Petrolisthes manimaculis</name>
    <dbReference type="NCBI Taxonomy" id="1843537"/>
    <lineage>
        <taxon>Eukaryota</taxon>
        <taxon>Metazoa</taxon>
        <taxon>Ecdysozoa</taxon>
        <taxon>Arthropoda</taxon>
        <taxon>Crustacea</taxon>
        <taxon>Multicrustacea</taxon>
        <taxon>Malacostraca</taxon>
        <taxon>Eumalacostraca</taxon>
        <taxon>Eucarida</taxon>
        <taxon>Decapoda</taxon>
        <taxon>Pleocyemata</taxon>
        <taxon>Anomura</taxon>
        <taxon>Galatheoidea</taxon>
        <taxon>Porcellanidae</taxon>
        <taxon>Petrolisthes</taxon>
    </lineage>
</organism>
<name>A0AAE1UFN3_9EUCA</name>
<evidence type="ECO:0000313" key="4">
    <source>
        <dbReference type="Proteomes" id="UP001292094"/>
    </source>
</evidence>
<proteinExistence type="predicted"/>
<dbReference type="Proteomes" id="UP001292094">
    <property type="component" value="Unassembled WGS sequence"/>
</dbReference>
<gene>
    <name evidence="3" type="ORF">Pmani_011456</name>
</gene>
<comment type="caution">
    <text evidence="3">The sequence shown here is derived from an EMBL/GenBank/DDBJ whole genome shotgun (WGS) entry which is preliminary data.</text>
</comment>
<dbReference type="EMBL" id="JAWZYT010000919">
    <property type="protein sequence ID" value="KAK4317450.1"/>
    <property type="molecule type" value="Genomic_DNA"/>
</dbReference>
<feature type="coiled-coil region" evidence="1">
    <location>
        <begin position="136"/>
        <end position="170"/>
    </location>
</feature>
<evidence type="ECO:0000256" key="1">
    <source>
        <dbReference type="SAM" id="Coils"/>
    </source>
</evidence>
<protein>
    <submittedName>
        <fullName evidence="3">Uncharacterized protein</fullName>
    </submittedName>
</protein>
<keyword evidence="4" id="KW-1185">Reference proteome</keyword>
<reference evidence="3" key="1">
    <citation type="submission" date="2023-11" db="EMBL/GenBank/DDBJ databases">
        <title>Genome assemblies of two species of porcelain crab, Petrolisthes cinctipes and Petrolisthes manimaculis (Anomura: Porcellanidae).</title>
        <authorList>
            <person name="Angst P."/>
        </authorList>
    </citation>
    <scope>NUCLEOTIDE SEQUENCE</scope>
    <source>
        <strain evidence="3">PB745_02</strain>
        <tissue evidence="3">Gill</tissue>
    </source>
</reference>
<keyword evidence="1" id="KW-0175">Coiled coil</keyword>
<evidence type="ECO:0000313" key="3">
    <source>
        <dbReference type="EMBL" id="KAK4317450.1"/>
    </source>
</evidence>